<evidence type="ECO:0000313" key="4">
    <source>
        <dbReference type="EMBL" id="MDC3983318.1"/>
    </source>
</evidence>
<gene>
    <name evidence="4" type="ORF">KEG57_22595</name>
</gene>
<comment type="caution">
    <text evidence="4">The sequence shown here is derived from an EMBL/GenBank/DDBJ whole genome shotgun (WGS) entry which is preliminary data.</text>
</comment>
<dbReference type="EMBL" id="JAGTJJ010000013">
    <property type="protein sequence ID" value="MDC3983318.1"/>
    <property type="molecule type" value="Genomic_DNA"/>
</dbReference>
<keyword evidence="2" id="KW-1133">Transmembrane helix</keyword>
<dbReference type="InterPro" id="IPR011990">
    <property type="entry name" value="TPR-like_helical_dom_sf"/>
</dbReference>
<keyword evidence="5" id="KW-1185">Reference proteome</keyword>
<evidence type="ECO:0000256" key="3">
    <source>
        <dbReference type="SAM" id="SignalP"/>
    </source>
</evidence>
<reference evidence="4 5" key="1">
    <citation type="submission" date="2021-04" db="EMBL/GenBank/DDBJ databases">
        <title>Genome analysis of Polyangium sp.</title>
        <authorList>
            <person name="Li Y."/>
            <person name="Wang J."/>
        </authorList>
    </citation>
    <scope>NUCLEOTIDE SEQUENCE [LARGE SCALE GENOMIC DNA]</scope>
    <source>
        <strain evidence="4 5">SDU14</strain>
    </source>
</reference>
<feature type="signal peptide" evidence="3">
    <location>
        <begin position="1"/>
        <end position="26"/>
    </location>
</feature>
<feature type="chain" id="PRO_5040848503" evidence="3">
    <location>
        <begin position="27"/>
        <end position="261"/>
    </location>
</feature>
<evidence type="ECO:0000313" key="5">
    <source>
        <dbReference type="Proteomes" id="UP001151081"/>
    </source>
</evidence>
<evidence type="ECO:0000256" key="1">
    <source>
        <dbReference type="PROSITE-ProRule" id="PRU00339"/>
    </source>
</evidence>
<protein>
    <submittedName>
        <fullName evidence="4">CDC27 family protein</fullName>
    </submittedName>
</protein>
<keyword evidence="2" id="KW-0812">Transmembrane</keyword>
<keyword evidence="1" id="KW-0802">TPR repeat</keyword>
<dbReference type="RefSeq" id="WP_272423567.1">
    <property type="nucleotide sequence ID" value="NZ_JAGTJJ010000013.1"/>
</dbReference>
<keyword evidence="2" id="KW-0472">Membrane</keyword>
<feature type="repeat" description="TPR" evidence="1">
    <location>
        <begin position="39"/>
        <end position="72"/>
    </location>
</feature>
<keyword evidence="3" id="KW-0732">Signal</keyword>
<feature type="transmembrane region" description="Helical" evidence="2">
    <location>
        <begin position="214"/>
        <end position="235"/>
    </location>
</feature>
<organism evidence="4 5">
    <name type="scientific">Polyangium jinanense</name>
    <dbReference type="NCBI Taxonomy" id="2829994"/>
    <lineage>
        <taxon>Bacteria</taxon>
        <taxon>Pseudomonadati</taxon>
        <taxon>Myxococcota</taxon>
        <taxon>Polyangia</taxon>
        <taxon>Polyangiales</taxon>
        <taxon>Polyangiaceae</taxon>
        <taxon>Polyangium</taxon>
    </lineage>
</organism>
<dbReference type="AlphaFoldDB" id="A0A9X4ASL6"/>
<name>A0A9X4ASL6_9BACT</name>
<dbReference type="Gene3D" id="1.25.40.10">
    <property type="entry name" value="Tetratricopeptide repeat domain"/>
    <property type="match status" value="1"/>
</dbReference>
<accession>A0A9X4ASL6</accession>
<dbReference type="Proteomes" id="UP001151081">
    <property type="component" value="Unassembled WGS sequence"/>
</dbReference>
<dbReference type="SUPFAM" id="SSF48452">
    <property type="entry name" value="TPR-like"/>
    <property type="match status" value="1"/>
</dbReference>
<sequence>MRRSPLRWLSIAPVVACLLVAPAVLGAGPAKPTPEQREARALFDQGLALSDEGKWSEALEAFRKSDDISPSTNVRFNIAASLRALGRYVEARDTLDGAVADAEARKVPIKPALKTEIDKLREDVTTKIVRIELQKSPTDAEVTVDGVPLKLASDGRAELDPGKHVFVISAKGHDTTTVTKTLSQGDPTLLLTAPRRATVEAPKPQEPPFYKRGWFWGTVGGVVGAAALVTVIVVVTRPDAPVVAGPPTSTVDRVFPAIVRF</sequence>
<proteinExistence type="predicted"/>
<dbReference type="PROSITE" id="PS50005">
    <property type="entry name" value="TPR"/>
    <property type="match status" value="1"/>
</dbReference>
<dbReference type="InterPro" id="IPR019734">
    <property type="entry name" value="TPR_rpt"/>
</dbReference>
<evidence type="ECO:0000256" key="2">
    <source>
        <dbReference type="SAM" id="Phobius"/>
    </source>
</evidence>